<dbReference type="OrthoDB" id="9795543at2"/>
<dbReference type="SUPFAM" id="SSF55347">
    <property type="entry name" value="Glyceraldehyde-3-phosphate dehydrogenase-like, C-terminal domain"/>
    <property type="match status" value="1"/>
</dbReference>
<accession>A0A238YTV5</accession>
<name>A0A238YTV5_9FLAO</name>
<dbReference type="SUPFAM" id="SSF51735">
    <property type="entry name" value="NAD(P)-binding Rossmann-fold domains"/>
    <property type="match status" value="1"/>
</dbReference>
<reference evidence="5" key="1">
    <citation type="submission" date="2017-06" db="EMBL/GenBank/DDBJ databases">
        <authorList>
            <person name="Varghese N."/>
            <person name="Submissions S."/>
        </authorList>
    </citation>
    <scope>NUCLEOTIDE SEQUENCE [LARGE SCALE GENOMIC DNA]</scope>
    <source>
        <strain evidence="5">DSM 27993</strain>
    </source>
</reference>
<dbReference type="GO" id="GO:0000166">
    <property type="term" value="F:nucleotide binding"/>
    <property type="evidence" value="ECO:0007669"/>
    <property type="project" value="InterPro"/>
</dbReference>
<dbReference type="Pfam" id="PF22725">
    <property type="entry name" value="GFO_IDH_MocA_C3"/>
    <property type="match status" value="1"/>
</dbReference>
<dbReference type="RefSeq" id="WP_089379100.1">
    <property type="nucleotide sequence ID" value="NZ_FZNX01000005.1"/>
</dbReference>
<protein>
    <submittedName>
        <fullName evidence="4">Predicted dehydrogenase</fullName>
    </submittedName>
</protein>
<dbReference type="PANTHER" id="PTHR43818">
    <property type="entry name" value="BCDNA.GH03377"/>
    <property type="match status" value="1"/>
</dbReference>
<dbReference type="InterPro" id="IPR055170">
    <property type="entry name" value="GFO_IDH_MocA-like_dom"/>
</dbReference>
<dbReference type="PANTHER" id="PTHR43818:SF11">
    <property type="entry name" value="BCDNA.GH03377"/>
    <property type="match status" value="1"/>
</dbReference>
<keyword evidence="1" id="KW-0560">Oxidoreductase</keyword>
<evidence type="ECO:0000256" key="1">
    <source>
        <dbReference type="ARBA" id="ARBA00023002"/>
    </source>
</evidence>
<sequence length="330" mass="37222">MKSSNEQLKLIRWGIIGCGSVTEIKSGPPYYKVDGFELAAVMRRDEIKVIDYANRHGVKKYYTNAVDLIEDPEIDAIYIATPPDSHKYYGLKVAAAGKPCCIEKPLAPCYKDSMEIHEAFEKSGVPLFVAYYRRSLPRFKQVKDWIDNGNIGEIRHIDWHLSKPANSLDVSKNYNWRTDKLIADGGYFDDLASHGLDLFVFLLGNVKTAHGISLNQQGLYSSKDAISACWLHENGVTGAGSWNFGSNIREDKVEIYGSKGKIEFSVFDEAPLVLNSSIQQQNVLIENPRNIQFYHVKNIRDQLYENKAHPSTGLSATHTSWVMDKILSKI</sequence>
<dbReference type="Proteomes" id="UP000198412">
    <property type="component" value="Unassembled WGS sequence"/>
</dbReference>
<evidence type="ECO:0000313" key="5">
    <source>
        <dbReference type="Proteomes" id="UP000198412"/>
    </source>
</evidence>
<dbReference type="Gene3D" id="3.30.360.10">
    <property type="entry name" value="Dihydrodipicolinate Reductase, domain 2"/>
    <property type="match status" value="1"/>
</dbReference>
<evidence type="ECO:0000259" key="3">
    <source>
        <dbReference type="Pfam" id="PF22725"/>
    </source>
</evidence>
<evidence type="ECO:0000259" key="2">
    <source>
        <dbReference type="Pfam" id="PF01408"/>
    </source>
</evidence>
<feature type="domain" description="Gfo/Idh/MocA-like oxidoreductase N-terminal" evidence="2">
    <location>
        <begin position="11"/>
        <end position="131"/>
    </location>
</feature>
<dbReference type="Gene3D" id="3.40.50.720">
    <property type="entry name" value="NAD(P)-binding Rossmann-like Domain"/>
    <property type="match status" value="1"/>
</dbReference>
<dbReference type="InterPro" id="IPR050463">
    <property type="entry name" value="Gfo/Idh/MocA_oxidrdct_glycsds"/>
</dbReference>
<dbReference type="InterPro" id="IPR036291">
    <property type="entry name" value="NAD(P)-bd_dom_sf"/>
</dbReference>
<feature type="domain" description="GFO/IDH/MocA-like oxidoreductase" evidence="3">
    <location>
        <begin position="139"/>
        <end position="263"/>
    </location>
</feature>
<evidence type="ECO:0000313" key="4">
    <source>
        <dbReference type="EMBL" id="SNR74577.1"/>
    </source>
</evidence>
<dbReference type="GO" id="GO:0016491">
    <property type="term" value="F:oxidoreductase activity"/>
    <property type="evidence" value="ECO:0007669"/>
    <property type="project" value="UniProtKB-KW"/>
</dbReference>
<gene>
    <name evidence="4" type="ORF">SAMN04488111_2823</name>
</gene>
<organism evidence="4 5">
    <name type="scientific">Lutibacter flavus</name>
    <dbReference type="NCBI Taxonomy" id="691689"/>
    <lineage>
        <taxon>Bacteria</taxon>
        <taxon>Pseudomonadati</taxon>
        <taxon>Bacteroidota</taxon>
        <taxon>Flavobacteriia</taxon>
        <taxon>Flavobacteriales</taxon>
        <taxon>Flavobacteriaceae</taxon>
        <taxon>Lutibacter</taxon>
    </lineage>
</organism>
<dbReference type="Pfam" id="PF01408">
    <property type="entry name" value="GFO_IDH_MocA"/>
    <property type="match status" value="1"/>
</dbReference>
<keyword evidence="5" id="KW-1185">Reference proteome</keyword>
<dbReference type="EMBL" id="FZNX01000005">
    <property type="protein sequence ID" value="SNR74577.1"/>
    <property type="molecule type" value="Genomic_DNA"/>
</dbReference>
<dbReference type="InterPro" id="IPR000683">
    <property type="entry name" value="Gfo/Idh/MocA-like_OxRdtase_N"/>
</dbReference>
<proteinExistence type="predicted"/>
<dbReference type="AlphaFoldDB" id="A0A238YTV5"/>